<name>A0A1R3G3D9_COCAP</name>
<dbReference type="Proteomes" id="UP000188268">
    <property type="component" value="Unassembled WGS sequence"/>
</dbReference>
<dbReference type="Gramene" id="OMO52608">
    <property type="protein sequence ID" value="OMO52608"/>
    <property type="gene ID" value="CCACVL1_29167"/>
</dbReference>
<evidence type="ECO:0000313" key="1">
    <source>
        <dbReference type="EMBL" id="OMO52608.1"/>
    </source>
</evidence>
<proteinExistence type="predicted"/>
<organism evidence="1 2">
    <name type="scientific">Corchorus capsularis</name>
    <name type="common">Jute</name>
    <dbReference type="NCBI Taxonomy" id="210143"/>
    <lineage>
        <taxon>Eukaryota</taxon>
        <taxon>Viridiplantae</taxon>
        <taxon>Streptophyta</taxon>
        <taxon>Embryophyta</taxon>
        <taxon>Tracheophyta</taxon>
        <taxon>Spermatophyta</taxon>
        <taxon>Magnoliopsida</taxon>
        <taxon>eudicotyledons</taxon>
        <taxon>Gunneridae</taxon>
        <taxon>Pentapetalae</taxon>
        <taxon>rosids</taxon>
        <taxon>malvids</taxon>
        <taxon>Malvales</taxon>
        <taxon>Malvaceae</taxon>
        <taxon>Grewioideae</taxon>
        <taxon>Apeibeae</taxon>
        <taxon>Corchorus</taxon>
    </lineage>
</organism>
<sequence>MKGGARRVREKRRLKKLANCNVAKESLPPRDKLLGFFKARIAAAAGAQTSAS</sequence>
<gene>
    <name evidence="1" type="ORF">CCACVL1_29167</name>
</gene>
<dbReference type="EMBL" id="AWWV01015480">
    <property type="protein sequence ID" value="OMO52608.1"/>
    <property type="molecule type" value="Genomic_DNA"/>
</dbReference>
<evidence type="ECO:0000313" key="2">
    <source>
        <dbReference type="Proteomes" id="UP000188268"/>
    </source>
</evidence>
<reference evidence="1 2" key="1">
    <citation type="submission" date="2013-09" db="EMBL/GenBank/DDBJ databases">
        <title>Corchorus capsularis genome sequencing.</title>
        <authorList>
            <person name="Alam M."/>
            <person name="Haque M.S."/>
            <person name="Islam M.S."/>
            <person name="Emdad E.M."/>
            <person name="Islam M.M."/>
            <person name="Ahmed B."/>
            <person name="Halim A."/>
            <person name="Hossen Q.M.M."/>
            <person name="Hossain M.Z."/>
            <person name="Ahmed R."/>
            <person name="Khan M.M."/>
            <person name="Islam R."/>
            <person name="Rashid M.M."/>
            <person name="Khan S.A."/>
            <person name="Rahman M.S."/>
            <person name="Alam M."/>
        </authorList>
    </citation>
    <scope>NUCLEOTIDE SEQUENCE [LARGE SCALE GENOMIC DNA]</scope>
    <source>
        <strain evidence="2">cv. CVL-1</strain>
        <tissue evidence="1">Whole seedling</tissue>
    </source>
</reference>
<keyword evidence="2" id="KW-1185">Reference proteome</keyword>
<comment type="caution">
    <text evidence="1">The sequence shown here is derived from an EMBL/GenBank/DDBJ whole genome shotgun (WGS) entry which is preliminary data.</text>
</comment>
<accession>A0A1R3G3D9</accession>
<protein>
    <submittedName>
        <fullName evidence="1">Uncharacterized protein</fullName>
    </submittedName>
</protein>
<dbReference type="AlphaFoldDB" id="A0A1R3G3D9"/>